<reference evidence="5 6" key="1">
    <citation type="submission" date="2018-11" db="EMBL/GenBank/DDBJ databases">
        <title>Sequencing the genomes of 1000 actinobacteria strains.</title>
        <authorList>
            <person name="Klenk H.-P."/>
        </authorList>
    </citation>
    <scope>NUCLEOTIDE SEQUENCE [LARGE SCALE GENOMIC DNA]</scope>
    <source>
        <strain evidence="5 6">DSM 44231</strain>
    </source>
</reference>
<evidence type="ECO:0000313" key="6">
    <source>
        <dbReference type="Proteomes" id="UP000268727"/>
    </source>
</evidence>
<evidence type="ECO:0000259" key="4">
    <source>
        <dbReference type="Pfam" id="PF00326"/>
    </source>
</evidence>
<dbReference type="Gene3D" id="3.40.50.1820">
    <property type="entry name" value="alpha/beta hydrolase"/>
    <property type="match status" value="1"/>
</dbReference>
<keyword evidence="6" id="KW-1185">Reference proteome</keyword>
<keyword evidence="2" id="KW-0378">Hydrolase</keyword>
<dbReference type="Pfam" id="PF00326">
    <property type="entry name" value="Peptidase_S9"/>
    <property type="match status" value="1"/>
</dbReference>
<proteinExistence type="predicted"/>
<dbReference type="Pfam" id="PF07676">
    <property type="entry name" value="PD40"/>
    <property type="match status" value="1"/>
</dbReference>
<dbReference type="Gene3D" id="2.120.10.30">
    <property type="entry name" value="TolB, C-terminal domain"/>
    <property type="match status" value="2"/>
</dbReference>
<keyword evidence="5" id="KW-0031">Aminopeptidase</keyword>
<dbReference type="Proteomes" id="UP000268727">
    <property type="component" value="Unassembled WGS sequence"/>
</dbReference>
<name>A0A3N1H519_9PSEU</name>
<dbReference type="EMBL" id="RJKM01000001">
    <property type="protein sequence ID" value="ROP37581.1"/>
    <property type="molecule type" value="Genomic_DNA"/>
</dbReference>
<keyword evidence="3" id="KW-0720">Serine protease</keyword>
<dbReference type="PANTHER" id="PTHR42776">
    <property type="entry name" value="SERINE PEPTIDASE S9 FAMILY MEMBER"/>
    <property type="match status" value="1"/>
</dbReference>
<keyword evidence="1" id="KW-0732">Signal</keyword>
<dbReference type="GO" id="GO:0006508">
    <property type="term" value="P:proteolysis"/>
    <property type="evidence" value="ECO:0007669"/>
    <property type="project" value="InterPro"/>
</dbReference>
<dbReference type="PANTHER" id="PTHR42776:SF13">
    <property type="entry name" value="DIPEPTIDYL-PEPTIDASE 5"/>
    <property type="match status" value="1"/>
</dbReference>
<gene>
    <name evidence="5" type="ORF">EDD40_2900</name>
</gene>
<dbReference type="GO" id="GO:0004177">
    <property type="term" value="F:aminopeptidase activity"/>
    <property type="evidence" value="ECO:0007669"/>
    <property type="project" value="UniProtKB-KW"/>
</dbReference>
<dbReference type="SUPFAM" id="SSF82171">
    <property type="entry name" value="DPP6 N-terminal domain-like"/>
    <property type="match status" value="1"/>
</dbReference>
<dbReference type="InterPro" id="IPR011042">
    <property type="entry name" value="6-blade_b-propeller_TolB-like"/>
</dbReference>
<dbReference type="GO" id="GO:0004252">
    <property type="term" value="F:serine-type endopeptidase activity"/>
    <property type="evidence" value="ECO:0007669"/>
    <property type="project" value="TreeGrafter"/>
</dbReference>
<keyword evidence="5" id="KW-0645">Protease</keyword>
<protein>
    <submittedName>
        <fullName evidence="5">Dipeptidyl aminopeptidase/acylaminoacyl peptidase</fullName>
    </submittedName>
</protein>
<evidence type="ECO:0000256" key="2">
    <source>
        <dbReference type="ARBA" id="ARBA00022801"/>
    </source>
</evidence>
<evidence type="ECO:0000256" key="3">
    <source>
        <dbReference type="ARBA" id="ARBA00022825"/>
    </source>
</evidence>
<organism evidence="5 6">
    <name type="scientific">Saccharothrix texasensis</name>
    <dbReference type="NCBI Taxonomy" id="103734"/>
    <lineage>
        <taxon>Bacteria</taxon>
        <taxon>Bacillati</taxon>
        <taxon>Actinomycetota</taxon>
        <taxon>Actinomycetes</taxon>
        <taxon>Pseudonocardiales</taxon>
        <taxon>Pseudonocardiaceae</taxon>
        <taxon>Saccharothrix</taxon>
    </lineage>
</organism>
<dbReference type="InterPro" id="IPR029058">
    <property type="entry name" value="AB_hydrolase_fold"/>
</dbReference>
<dbReference type="AlphaFoldDB" id="A0A3N1H519"/>
<dbReference type="InterPro" id="IPR011659">
    <property type="entry name" value="WD40"/>
</dbReference>
<dbReference type="InterPro" id="IPR001375">
    <property type="entry name" value="Peptidase_S9_cat"/>
</dbReference>
<sequence length="683" mass="74036">MAGKITEAGFGDLTSFTEMPRISSLALSPDGTRLVTVVATLSPDGKAWQGALWEVDPAGERPARRLTRGAKGESAPAFTPDGAVLFLSARPDQEAKPADRDSKDKAALWLLPPVGEARELCRPAGGVSEFAVARDAGTVLLASGAHPGATFGERDAEHRKAREDAGVTAILHESYPVRYWDADLGPSFPRLLATTSPVGVDRDRVDPSSELVDLTPGAAARLDDSPAISPDGRWVVRTEGVVVSAAYGQRVRLRLTSTDGATDRVLAELDGHSFLQPVFLPDSSGVIAVRAFDSTEDLPWTNTLVRVDLESGAVEELAADFAEEPDHPVVSPAGDAVYFTSSHRGHQPIWKLDLASGSVVKLTASGAYTDVRVSPDGASVYALRSAWDHPPQPVRLSSSGVDQVAVPLPAPGAVESVPGTLTEVETVVEDGRAVRAWLVLPNGASAEQPAPMLLWVHGGPVMSWSGWSWRWNPWLMAARGYAVLLPDPALSTGYGYDFVRAGWGSWGGKPYTDLMAITDVVERRDDIDDSRTAAMGGSFGGYMANWIATQTDRFKAIVTHASLWHLDAFTGTTDDSYYWIREMGDPLRQQDSVRANSPHLRVADVKTPMLVIHGDKDYRVPIGEGQRLYFDLVRHGVPAKFLYFPSENHWILTPGNAKVWYETIFAFLAEHVLGEPWRRPELI</sequence>
<feature type="domain" description="Peptidase S9 prolyl oligopeptidase catalytic" evidence="4">
    <location>
        <begin position="467"/>
        <end position="672"/>
    </location>
</feature>
<evidence type="ECO:0000256" key="1">
    <source>
        <dbReference type="ARBA" id="ARBA00022729"/>
    </source>
</evidence>
<comment type="caution">
    <text evidence="5">The sequence shown here is derived from an EMBL/GenBank/DDBJ whole genome shotgun (WGS) entry which is preliminary data.</text>
</comment>
<dbReference type="SUPFAM" id="SSF53474">
    <property type="entry name" value="alpha/beta-Hydrolases"/>
    <property type="match status" value="1"/>
</dbReference>
<evidence type="ECO:0000313" key="5">
    <source>
        <dbReference type="EMBL" id="ROP37581.1"/>
    </source>
</evidence>
<accession>A0A3N1H519</accession>
<dbReference type="RefSeq" id="WP_123748016.1">
    <property type="nucleotide sequence ID" value="NZ_RJKM01000001.1"/>
</dbReference>
<dbReference type="OrthoDB" id="262125at2"/>